<evidence type="ECO:0000313" key="2">
    <source>
        <dbReference type="Proteomes" id="UP001418222"/>
    </source>
</evidence>
<dbReference type="AlphaFoldDB" id="A0AAP0BAS6"/>
<evidence type="ECO:0000313" key="1">
    <source>
        <dbReference type="EMBL" id="KAK8934807.1"/>
    </source>
</evidence>
<dbReference type="Pfam" id="PF14223">
    <property type="entry name" value="Retrotran_gag_2"/>
    <property type="match status" value="1"/>
</dbReference>
<comment type="caution">
    <text evidence="1">The sequence shown here is derived from an EMBL/GenBank/DDBJ whole genome shotgun (WGS) entry which is preliminary data.</text>
</comment>
<protein>
    <submittedName>
        <fullName evidence="1">Uncharacterized protein</fullName>
    </submittedName>
</protein>
<dbReference type="Proteomes" id="UP001418222">
    <property type="component" value="Unassembled WGS sequence"/>
</dbReference>
<proteinExistence type="predicted"/>
<dbReference type="EMBL" id="JBBWWQ010000012">
    <property type="protein sequence ID" value="KAK8934807.1"/>
    <property type="molecule type" value="Genomic_DNA"/>
</dbReference>
<organism evidence="1 2">
    <name type="scientific">Platanthera zijinensis</name>
    <dbReference type="NCBI Taxonomy" id="2320716"/>
    <lineage>
        <taxon>Eukaryota</taxon>
        <taxon>Viridiplantae</taxon>
        <taxon>Streptophyta</taxon>
        <taxon>Embryophyta</taxon>
        <taxon>Tracheophyta</taxon>
        <taxon>Spermatophyta</taxon>
        <taxon>Magnoliopsida</taxon>
        <taxon>Liliopsida</taxon>
        <taxon>Asparagales</taxon>
        <taxon>Orchidaceae</taxon>
        <taxon>Orchidoideae</taxon>
        <taxon>Orchideae</taxon>
        <taxon>Orchidinae</taxon>
        <taxon>Platanthera</taxon>
    </lineage>
</organism>
<accession>A0AAP0BAS6</accession>
<gene>
    <name evidence="1" type="ORF">KSP39_PZI014727</name>
</gene>
<sequence length="174" mass="20559">MMKGNNFSSPIPMIKLEKFTATEFTDWKLNTQFGMKYLNVFYTVQSDRATVTGTEAETQWIADEDFCHDYLLNCLSSSLAKTYIKLKTAKEIWEALEEHFRQEEDLSKAHLVDKFHSFMFDEEKAILPQLPSTWYNFKTEMYRKKMRVGLNDLKRFIRIEDENRICSKPPRGNG</sequence>
<reference evidence="1 2" key="1">
    <citation type="journal article" date="2022" name="Nat. Plants">
        <title>Genomes of leafy and leafless Platanthera orchids illuminate the evolution of mycoheterotrophy.</title>
        <authorList>
            <person name="Li M.H."/>
            <person name="Liu K.W."/>
            <person name="Li Z."/>
            <person name="Lu H.C."/>
            <person name="Ye Q.L."/>
            <person name="Zhang D."/>
            <person name="Wang J.Y."/>
            <person name="Li Y.F."/>
            <person name="Zhong Z.M."/>
            <person name="Liu X."/>
            <person name="Yu X."/>
            <person name="Liu D.K."/>
            <person name="Tu X.D."/>
            <person name="Liu B."/>
            <person name="Hao Y."/>
            <person name="Liao X.Y."/>
            <person name="Jiang Y.T."/>
            <person name="Sun W.H."/>
            <person name="Chen J."/>
            <person name="Chen Y.Q."/>
            <person name="Ai Y."/>
            <person name="Zhai J.W."/>
            <person name="Wu S.S."/>
            <person name="Zhou Z."/>
            <person name="Hsiao Y.Y."/>
            <person name="Wu W.L."/>
            <person name="Chen Y.Y."/>
            <person name="Lin Y.F."/>
            <person name="Hsu J.L."/>
            <person name="Li C.Y."/>
            <person name="Wang Z.W."/>
            <person name="Zhao X."/>
            <person name="Zhong W.Y."/>
            <person name="Ma X.K."/>
            <person name="Ma L."/>
            <person name="Huang J."/>
            <person name="Chen G.Z."/>
            <person name="Huang M.Z."/>
            <person name="Huang L."/>
            <person name="Peng D.H."/>
            <person name="Luo Y.B."/>
            <person name="Zou S.Q."/>
            <person name="Chen S.P."/>
            <person name="Lan S."/>
            <person name="Tsai W.C."/>
            <person name="Van de Peer Y."/>
            <person name="Liu Z.J."/>
        </authorList>
    </citation>
    <scope>NUCLEOTIDE SEQUENCE [LARGE SCALE GENOMIC DNA]</scope>
    <source>
        <strain evidence="1">Lor287</strain>
    </source>
</reference>
<name>A0AAP0BAS6_9ASPA</name>
<keyword evidence="2" id="KW-1185">Reference proteome</keyword>